<organism evidence="2 3">
    <name type="scientific">Actinomadura rubrisoli</name>
    <dbReference type="NCBI Taxonomy" id="2530368"/>
    <lineage>
        <taxon>Bacteria</taxon>
        <taxon>Bacillati</taxon>
        <taxon>Actinomycetota</taxon>
        <taxon>Actinomycetes</taxon>
        <taxon>Streptosporangiales</taxon>
        <taxon>Thermomonosporaceae</taxon>
        <taxon>Actinomadura</taxon>
    </lineage>
</organism>
<evidence type="ECO:0000313" key="3">
    <source>
        <dbReference type="Proteomes" id="UP000294513"/>
    </source>
</evidence>
<comment type="caution">
    <text evidence="2">The sequence shown here is derived from an EMBL/GenBank/DDBJ whole genome shotgun (WGS) entry which is preliminary data.</text>
</comment>
<accession>A0A4R5CEZ8</accession>
<dbReference type="AlphaFoldDB" id="A0A4R5CEZ8"/>
<evidence type="ECO:0000256" key="1">
    <source>
        <dbReference type="SAM" id="Coils"/>
    </source>
</evidence>
<dbReference type="Proteomes" id="UP000294513">
    <property type="component" value="Unassembled WGS sequence"/>
</dbReference>
<feature type="coiled-coil region" evidence="1">
    <location>
        <begin position="114"/>
        <end position="141"/>
    </location>
</feature>
<sequence>MTPMTDKMLAEIRERGYGRGDVQVLLDEVDRLRTASARYIGRIEELAAESRSARGAVEVLTGQRDDFKDQRDRLRAELAEVATWKTRGGMRELTVLRRDMGAVQAERDAAHDDAGIARDESERLRDQLAEAQRVAATLRASRTEVRTKLNEALKAADDDRNRLAEHEHLVRMLHPKIAQPRHGCCIPPSTCGGHRPECGGDHGGQWVAWPCSTIRALDDPVIARNRIRHLHKEFRGQDAVESTCLADREPWPCPTICALDGTEAGQ</sequence>
<gene>
    <name evidence="2" type="ORF">E1298_00635</name>
</gene>
<proteinExistence type="predicted"/>
<dbReference type="OrthoDB" id="4066740at2"/>
<evidence type="ECO:0000313" key="2">
    <source>
        <dbReference type="EMBL" id="TDD97569.1"/>
    </source>
</evidence>
<name>A0A4R5CEZ8_9ACTN</name>
<dbReference type="EMBL" id="SMKU01000002">
    <property type="protein sequence ID" value="TDD97569.1"/>
    <property type="molecule type" value="Genomic_DNA"/>
</dbReference>
<protein>
    <submittedName>
        <fullName evidence="2">Uncharacterized protein</fullName>
    </submittedName>
</protein>
<dbReference type="RefSeq" id="WP_131888731.1">
    <property type="nucleotide sequence ID" value="NZ_SMKU01000002.1"/>
</dbReference>
<keyword evidence="1" id="KW-0175">Coiled coil</keyword>
<reference evidence="2 3" key="1">
    <citation type="submission" date="2019-03" db="EMBL/GenBank/DDBJ databases">
        <title>Draft genome sequences of novel Actinobacteria.</title>
        <authorList>
            <person name="Sahin N."/>
            <person name="Ay H."/>
            <person name="Saygin H."/>
        </authorList>
    </citation>
    <scope>NUCLEOTIDE SEQUENCE [LARGE SCALE GENOMIC DNA]</scope>
    <source>
        <strain evidence="2 3">H3C3</strain>
    </source>
</reference>
<keyword evidence="3" id="KW-1185">Reference proteome</keyword>
<dbReference type="Gene3D" id="1.10.287.1490">
    <property type="match status" value="1"/>
</dbReference>